<dbReference type="Proteomes" id="UP000039865">
    <property type="component" value="Unassembled WGS sequence"/>
</dbReference>
<dbReference type="OrthoDB" id="10577842at2759"/>
<keyword evidence="1" id="KW-0479">Metal-binding</keyword>
<sequence length="542" mass="64469">MFEDYNQCIEVASKLKNIQIIEDQIENPNDELAQINIEEAIQQQRIEKMMEIQNIPSENNNVDQINQLSTSVILLNQNKQSPIESLMEFSKHYNAQKASKKELCHDHNLRKTSFCIDCKLYICDRCLPMSSHANHNTKHLSLMAHQVLETVRREQTAFEENLSQLQEVNPSLWQSRIRTQLIQLFESFQEKINLLKQQAFKQLNAVIKSMNFPSFVQDIEQLQQSREILKKQFDTLQNAFNNNFFSQIAQRQKHYRSYIESLEILNIQSLNLRQLVEHKSMYIQSISKDLKSLKAKLQDAIKQMSKDDLSNDQELLRVQQQDVPQTQCVSPFLVYIREREKIVKKQYPTFSYLEVVAYLQNQWQKEENQMRYLYEKKAEKISEEQNMRYIPPSLNSQKGQNDATEKQQSIVNINGVKRVFNIIYCSKLSSLQDNPLNHSQVIEGEGVQTTMQTDLRRENIKRKLKQNQKYEQILNKELKQQHLKQQQKYLQQLQQNQQPTRMLEDRKEKKKRLDSQRNNHIRDMDKVLKYCKVFKPKPYIHL</sequence>
<name>A0A077ZX32_STYLE</name>
<accession>A0A077ZX32</accession>
<evidence type="ECO:0000256" key="2">
    <source>
        <dbReference type="SAM" id="MobiDB-lite"/>
    </source>
</evidence>
<evidence type="ECO:0000313" key="4">
    <source>
        <dbReference type="EMBL" id="CDW74450.1"/>
    </source>
</evidence>
<organism evidence="4 5">
    <name type="scientific">Stylonychia lemnae</name>
    <name type="common">Ciliate</name>
    <dbReference type="NCBI Taxonomy" id="5949"/>
    <lineage>
        <taxon>Eukaryota</taxon>
        <taxon>Sar</taxon>
        <taxon>Alveolata</taxon>
        <taxon>Ciliophora</taxon>
        <taxon>Intramacronucleata</taxon>
        <taxon>Spirotrichea</taxon>
        <taxon>Stichotrichia</taxon>
        <taxon>Sporadotrichida</taxon>
        <taxon>Oxytrichidae</taxon>
        <taxon>Stylonychinae</taxon>
        <taxon>Stylonychia</taxon>
    </lineage>
</organism>
<keyword evidence="1" id="KW-0863">Zinc-finger</keyword>
<proteinExistence type="predicted"/>
<feature type="compositionally biased region" description="Basic and acidic residues" evidence="2">
    <location>
        <begin position="502"/>
        <end position="519"/>
    </location>
</feature>
<dbReference type="GO" id="GO:0008270">
    <property type="term" value="F:zinc ion binding"/>
    <property type="evidence" value="ECO:0007669"/>
    <property type="project" value="UniProtKB-KW"/>
</dbReference>
<dbReference type="InParanoid" id="A0A077ZX32"/>
<dbReference type="AlphaFoldDB" id="A0A077ZX32"/>
<feature type="region of interest" description="Disordered" evidence="2">
    <location>
        <begin position="493"/>
        <end position="519"/>
    </location>
</feature>
<protein>
    <recommendedName>
        <fullName evidence="3">B box-type domain-containing protein</fullName>
    </recommendedName>
</protein>
<dbReference type="InterPro" id="IPR036910">
    <property type="entry name" value="HMG_box_dom_sf"/>
</dbReference>
<evidence type="ECO:0000256" key="1">
    <source>
        <dbReference type="PROSITE-ProRule" id="PRU00024"/>
    </source>
</evidence>
<reference evidence="4 5" key="1">
    <citation type="submission" date="2014-06" db="EMBL/GenBank/DDBJ databases">
        <authorList>
            <person name="Swart Estienne"/>
        </authorList>
    </citation>
    <scope>NUCLEOTIDE SEQUENCE [LARGE SCALE GENOMIC DNA]</scope>
    <source>
        <strain evidence="4 5">130c</strain>
    </source>
</reference>
<keyword evidence="1" id="KW-0862">Zinc</keyword>
<dbReference type="EMBL" id="CCKQ01003327">
    <property type="protein sequence ID" value="CDW74450.1"/>
    <property type="molecule type" value="Genomic_DNA"/>
</dbReference>
<dbReference type="SUPFAM" id="SSF47095">
    <property type="entry name" value="HMG-box"/>
    <property type="match status" value="1"/>
</dbReference>
<feature type="domain" description="B box-type" evidence="3">
    <location>
        <begin position="99"/>
        <end position="140"/>
    </location>
</feature>
<dbReference type="Gene3D" id="3.30.160.60">
    <property type="entry name" value="Classic Zinc Finger"/>
    <property type="match status" value="1"/>
</dbReference>
<evidence type="ECO:0000259" key="3">
    <source>
        <dbReference type="PROSITE" id="PS50119"/>
    </source>
</evidence>
<dbReference type="SUPFAM" id="SSF57845">
    <property type="entry name" value="B-box zinc-binding domain"/>
    <property type="match status" value="1"/>
</dbReference>
<keyword evidence="5" id="KW-1185">Reference proteome</keyword>
<dbReference type="PROSITE" id="PS50119">
    <property type="entry name" value="ZF_BBOX"/>
    <property type="match status" value="1"/>
</dbReference>
<gene>
    <name evidence="4" type="primary">Contig7474.g7984</name>
    <name evidence="4" type="ORF">STYLEM_3429</name>
</gene>
<dbReference type="InterPro" id="IPR000315">
    <property type="entry name" value="Znf_B-box"/>
</dbReference>
<evidence type="ECO:0000313" key="5">
    <source>
        <dbReference type="Proteomes" id="UP000039865"/>
    </source>
</evidence>